<dbReference type="PRINTS" id="PR00344">
    <property type="entry name" value="BCTRLSENSOR"/>
</dbReference>
<dbReference type="InterPro" id="IPR003594">
    <property type="entry name" value="HATPase_dom"/>
</dbReference>
<dbReference type="InterPro" id="IPR029016">
    <property type="entry name" value="GAF-like_dom_sf"/>
</dbReference>
<dbReference type="CDD" id="cd00082">
    <property type="entry name" value="HisKA"/>
    <property type="match status" value="1"/>
</dbReference>
<keyword evidence="4" id="KW-0418">Kinase</keyword>
<accession>A0A485LYP3</accession>
<name>A0A485LYP3_9ZZZZ</name>
<dbReference type="Pfam" id="PF00512">
    <property type="entry name" value="HisKA"/>
    <property type="match status" value="1"/>
</dbReference>
<keyword evidence="6" id="KW-0902">Two-component regulatory system</keyword>
<dbReference type="GO" id="GO:0005524">
    <property type="term" value="F:ATP binding"/>
    <property type="evidence" value="ECO:0007669"/>
    <property type="project" value="UniProtKB-KW"/>
</dbReference>
<dbReference type="Gene3D" id="3.30.450.40">
    <property type="match status" value="1"/>
</dbReference>
<protein>
    <submittedName>
        <fullName evidence="9">Sensor protein ZraS</fullName>
        <ecNumber evidence="9">2.7.13.3</ecNumber>
    </submittedName>
</protein>
<dbReference type="AlphaFoldDB" id="A0A485LYP3"/>
<dbReference type="InterPro" id="IPR004358">
    <property type="entry name" value="Sig_transdc_His_kin-like_C"/>
</dbReference>
<feature type="domain" description="Histidine kinase" evidence="8">
    <location>
        <begin position="363"/>
        <end position="572"/>
    </location>
</feature>
<dbReference type="SMART" id="SM00388">
    <property type="entry name" value="HisKA"/>
    <property type="match status" value="1"/>
</dbReference>
<evidence type="ECO:0000256" key="4">
    <source>
        <dbReference type="ARBA" id="ARBA00022777"/>
    </source>
</evidence>
<sequence length="581" mass="63739">MPAEDTRKRNPADRGRGPSGSRLDFSHQISQYASQDRPRPEFLSDVMKLVLEYSGCDIVQAWLHDGADELRCEAFWQEGGSSAFTIAPCGADAGRTYTDLRESCPDIEALCTAALQSDDSGSAFTRTRYGSVWVHNPHRFFPPETHSVFTKTPGAGRAFLSVVLVPLRFGKEQMGLLVFKDRDAGSFDPERLEHFEAIAAKFELALLHQFSQAKLHERVKELTCLYGMAKTASDPGMPFEQKMANIAVLLPPAWQYPSHACARIVIDGHAYQTPFFAEGAHRQVAAVRVKGKIRGAVEVHYPGQGPFPQGKPFLDEEQSLINNVAGQIAQMIEQKEAEAARSELQDQLTRADRLAAIGQLAAGVAHELNEPLNTILGFAQLIQKNENMPEQAVRDVQKIVEASLHARTIIRELLIFARQAAPSRGRVNLNRIIEDELSLFESLCCKSCVELRRILAPDLPEIMANKSQMLQVISNLMINSLQAMPEGGAITLTTSFSNGEVSLIVEDTGIGMSEEVKNNIFLPFFTTKDVDQGTGLGLAVVHGIVASHSGRIAVESAPGKGARFVLTFPYSTSAEPEEDQG</sequence>
<dbReference type="InterPro" id="IPR005467">
    <property type="entry name" value="His_kinase_dom"/>
</dbReference>
<dbReference type="InterPro" id="IPR003661">
    <property type="entry name" value="HisK_dim/P_dom"/>
</dbReference>
<dbReference type="Gene3D" id="1.10.287.130">
    <property type="match status" value="1"/>
</dbReference>
<dbReference type="Pfam" id="PF02518">
    <property type="entry name" value="HATPase_c"/>
    <property type="match status" value="1"/>
</dbReference>
<evidence type="ECO:0000256" key="6">
    <source>
        <dbReference type="ARBA" id="ARBA00023012"/>
    </source>
</evidence>
<dbReference type="InterPro" id="IPR036890">
    <property type="entry name" value="HATPase_C_sf"/>
</dbReference>
<feature type="region of interest" description="Disordered" evidence="7">
    <location>
        <begin position="1"/>
        <end position="25"/>
    </location>
</feature>
<proteinExistence type="predicted"/>
<evidence type="ECO:0000256" key="2">
    <source>
        <dbReference type="ARBA" id="ARBA00022679"/>
    </source>
</evidence>
<feature type="compositionally biased region" description="Basic and acidic residues" evidence="7">
    <location>
        <begin position="1"/>
        <end position="16"/>
    </location>
</feature>
<dbReference type="InterPro" id="IPR036097">
    <property type="entry name" value="HisK_dim/P_sf"/>
</dbReference>
<keyword evidence="5" id="KW-0067">ATP-binding</keyword>
<dbReference type="SUPFAM" id="SSF55874">
    <property type="entry name" value="ATPase domain of HSP90 chaperone/DNA topoisomerase II/histidine kinase"/>
    <property type="match status" value="1"/>
</dbReference>
<dbReference type="EC" id="2.7.13.3" evidence="9"/>
<evidence type="ECO:0000313" key="9">
    <source>
        <dbReference type="EMBL" id="VFU13768.1"/>
    </source>
</evidence>
<evidence type="ECO:0000256" key="5">
    <source>
        <dbReference type="ARBA" id="ARBA00022840"/>
    </source>
</evidence>
<keyword evidence="2 9" id="KW-0808">Transferase</keyword>
<gene>
    <name evidence="9" type="primary">zraS</name>
    <name evidence="9" type="ORF">SCFA_220021</name>
</gene>
<dbReference type="PANTHER" id="PTHR43065:SF46">
    <property type="entry name" value="C4-DICARBOXYLATE TRANSPORT SENSOR PROTEIN DCTB"/>
    <property type="match status" value="1"/>
</dbReference>
<dbReference type="EMBL" id="CAADRM010000084">
    <property type="protein sequence ID" value="VFU13768.1"/>
    <property type="molecule type" value="Genomic_DNA"/>
</dbReference>
<dbReference type="Gene3D" id="3.30.565.10">
    <property type="entry name" value="Histidine kinase-like ATPase, C-terminal domain"/>
    <property type="match status" value="1"/>
</dbReference>
<evidence type="ECO:0000256" key="7">
    <source>
        <dbReference type="SAM" id="MobiDB-lite"/>
    </source>
</evidence>
<evidence type="ECO:0000259" key="8">
    <source>
        <dbReference type="PROSITE" id="PS50109"/>
    </source>
</evidence>
<dbReference type="PROSITE" id="PS50109">
    <property type="entry name" value="HIS_KIN"/>
    <property type="match status" value="1"/>
</dbReference>
<dbReference type="PANTHER" id="PTHR43065">
    <property type="entry name" value="SENSOR HISTIDINE KINASE"/>
    <property type="match status" value="1"/>
</dbReference>
<dbReference type="SUPFAM" id="SSF47384">
    <property type="entry name" value="Homodimeric domain of signal transducing histidine kinase"/>
    <property type="match status" value="1"/>
</dbReference>
<keyword evidence="1" id="KW-0597">Phosphoprotein</keyword>
<reference evidence="9" key="1">
    <citation type="submission" date="2019-03" db="EMBL/GenBank/DDBJ databases">
        <authorList>
            <person name="Hao L."/>
        </authorList>
    </citation>
    <scope>NUCLEOTIDE SEQUENCE</scope>
</reference>
<evidence type="ECO:0000256" key="1">
    <source>
        <dbReference type="ARBA" id="ARBA00022553"/>
    </source>
</evidence>
<dbReference type="SUPFAM" id="SSF55781">
    <property type="entry name" value="GAF domain-like"/>
    <property type="match status" value="1"/>
</dbReference>
<dbReference type="SMART" id="SM00387">
    <property type="entry name" value="HATPase_c"/>
    <property type="match status" value="1"/>
</dbReference>
<evidence type="ECO:0000256" key="3">
    <source>
        <dbReference type="ARBA" id="ARBA00022741"/>
    </source>
</evidence>
<organism evidence="9">
    <name type="scientific">anaerobic digester metagenome</name>
    <dbReference type="NCBI Taxonomy" id="1263854"/>
    <lineage>
        <taxon>unclassified sequences</taxon>
        <taxon>metagenomes</taxon>
        <taxon>ecological metagenomes</taxon>
    </lineage>
</organism>
<dbReference type="GO" id="GO:0000155">
    <property type="term" value="F:phosphorelay sensor kinase activity"/>
    <property type="evidence" value="ECO:0007669"/>
    <property type="project" value="InterPro"/>
</dbReference>
<keyword evidence="3" id="KW-0547">Nucleotide-binding</keyword>